<dbReference type="STRING" id="1302687.SAMN05444267_101667"/>
<gene>
    <name evidence="1" type="ORF">SAMN05444267_101667</name>
</gene>
<evidence type="ECO:0000313" key="2">
    <source>
        <dbReference type="Proteomes" id="UP000184364"/>
    </source>
</evidence>
<organism evidence="1 2">
    <name type="scientific">Chryseobacterium polytrichastri</name>
    <dbReference type="NCBI Taxonomy" id="1302687"/>
    <lineage>
        <taxon>Bacteria</taxon>
        <taxon>Pseudomonadati</taxon>
        <taxon>Bacteroidota</taxon>
        <taxon>Flavobacteriia</taxon>
        <taxon>Flavobacteriales</taxon>
        <taxon>Weeksellaceae</taxon>
        <taxon>Chryseobacterium group</taxon>
        <taxon>Chryseobacterium</taxon>
    </lineage>
</organism>
<name>A0A1M6ZXL2_9FLAO</name>
<protein>
    <submittedName>
        <fullName evidence="1">Uncharacterized protein</fullName>
    </submittedName>
</protein>
<dbReference type="OrthoDB" id="1099822at2"/>
<evidence type="ECO:0000313" key="1">
    <source>
        <dbReference type="EMBL" id="SHL35258.1"/>
    </source>
</evidence>
<proteinExistence type="predicted"/>
<keyword evidence="2" id="KW-1185">Reference proteome</keyword>
<accession>A0A1M6ZXL2</accession>
<dbReference type="RefSeq" id="WP_073293058.1">
    <property type="nucleotide sequence ID" value="NZ_FRAV01000016.1"/>
</dbReference>
<dbReference type="AlphaFoldDB" id="A0A1M6ZXL2"/>
<dbReference type="EMBL" id="FRAV01000016">
    <property type="protein sequence ID" value="SHL35258.1"/>
    <property type="molecule type" value="Genomic_DNA"/>
</dbReference>
<reference evidence="2" key="1">
    <citation type="submission" date="2016-11" db="EMBL/GenBank/DDBJ databases">
        <authorList>
            <person name="Varghese N."/>
            <person name="Submissions S."/>
        </authorList>
    </citation>
    <scope>NUCLEOTIDE SEQUENCE [LARGE SCALE GENOMIC DNA]</scope>
    <source>
        <strain evidence="2">DSM 26899</strain>
    </source>
</reference>
<dbReference type="Proteomes" id="UP000184364">
    <property type="component" value="Unassembled WGS sequence"/>
</dbReference>
<sequence length="132" mass="15086">MKRTILFNTLFLGSLVLAQKTDSKIPGSDKDVHGCVASAGYIYSQVNKDCIRPFEEKIELEGKDPEYTSIQRTAIIFSKDMKKAEIFIPNGKESSMVLTKKGKEYAWKNGDYTLVPVKKRYEIRKKNVVIFK</sequence>